<accession>A0ABS0YC03</accession>
<dbReference type="InterPro" id="IPR020845">
    <property type="entry name" value="AMP-binding_CS"/>
</dbReference>
<dbReference type="SUPFAM" id="SSF56801">
    <property type="entry name" value="Acetyl-CoA synthetase-like"/>
    <property type="match status" value="1"/>
</dbReference>
<protein>
    <submittedName>
        <fullName evidence="2">AMP-binding protein</fullName>
    </submittedName>
</protein>
<dbReference type="InterPro" id="IPR000873">
    <property type="entry name" value="AMP-dep_synth/lig_dom"/>
</dbReference>
<reference evidence="2 3" key="1">
    <citation type="submission" date="2020-12" db="EMBL/GenBank/DDBJ databases">
        <title>Geomonas sp. Red421, isolated from paddy soil.</title>
        <authorList>
            <person name="Xu Z."/>
            <person name="Zhang Z."/>
            <person name="Masuda Y."/>
            <person name="Itoh H."/>
            <person name="Senoo K."/>
        </authorList>
    </citation>
    <scope>NUCLEOTIDE SEQUENCE [LARGE SCALE GENOMIC DNA]</scope>
    <source>
        <strain evidence="2 3">Red421</strain>
    </source>
</reference>
<evidence type="ECO:0000313" key="2">
    <source>
        <dbReference type="EMBL" id="MBJ6749866.1"/>
    </source>
</evidence>
<dbReference type="PROSITE" id="PS00455">
    <property type="entry name" value="AMP_BINDING"/>
    <property type="match status" value="1"/>
</dbReference>
<organism evidence="2 3">
    <name type="scientific">Geomonas anaerohicana</name>
    <dbReference type="NCBI Taxonomy" id="2798583"/>
    <lineage>
        <taxon>Bacteria</taxon>
        <taxon>Pseudomonadati</taxon>
        <taxon>Thermodesulfobacteriota</taxon>
        <taxon>Desulfuromonadia</taxon>
        <taxon>Geobacterales</taxon>
        <taxon>Geobacteraceae</taxon>
        <taxon>Geomonas</taxon>
    </lineage>
</organism>
<dbReference type="EMBL" id="JAEMHL010000003">
    <property type="protein sequence ID" value="MBJ6749866.1"/>
    <property type="molecule type" value="Genomic_DNA"/>
</dbReference>
<comment type="caution">
    <text evidence="2">The sequence shown here is derived from an EMBL/GenBank/DDBJ whole genome shotgun (WGS) entry which is preliminary data.</text>
</comment>
<dbReference type="PANTHER" id="PTHR24096">
    <property type="entry name" value="LONG-CHAIN-FATTY-ACID--COA LIGASE"/>
    <property type="match status" value="1"/>
</dbReference>
<dbReference type="InterPro" id="IPR042099">
    <property type="entry name" value="ANL_N_sf"/>
</dbReference>
<keyword evidence="3" id="KW-1185">Reference proteome</keyword>
<name>A0ABS0YC03_9BACT</name>
<dbReference type="Proteomes" id="UP000614714">
    <property type="component" value="Unassembled WGS sequence"/>
</dbReference>
<evidence type="ECO:0000259" key="1">
    <source>
        <dbReference type="Pfam" id="PF00501"/>
    </source>
</evidence>
<feature type="domain" description="AMP-dependent synthetase/ligase" evidence="1">
    <location>
        <begin position="20"/>
        <end position="342"/>
    </location>
</feature>
<dbReference type="Gene3D" id="3.40.50.12780">
    <property type="entry name" value="N-terminal domain of ligase-like"/>
    <property type="match status" value="1"/>
</dbReference>
<gene>
    <name evidence="2" type="ORF">JFN91_06540</name>
</gene>
<dbReference type="RefSeq" id="WP_199388411.1">
    <property type="nucleotide sequence ID" value="NZ_JAEMHL010000003.1"/>
</dbReference>
<proteinExistence type="predicted"/>
<sequence>MLWDIETITAGGWLHDGRSNRRILYRELGQTIEAVEKVIGARDKLLVALVADNSPACIACYLAALRCGHAVLLLNAGGDASLREGLLRRYLPEVMLLPRWTALPKFYKSVSVLGGFVCCFLEHSAPGPIHPDLAVLLTSSGTTGNPKLIRLSHGNLQSNAASIASYLGIDAAETAVTSLPISYSYGLSVVNSHLLRGGNLVCTDESVVSGRFWQLFRECGCTSFAGVPHSYLMLERLRLDRMSLPTLRTLTQAGGRLAKDKVEHFSQLAARIGCRFFVMYGQTEATARICYVPWERLAEKAGSVGIAIPGGSIRIVGEGGHSLEPRCEGEVVYEGPNVMMGYAENRDDLAIGDQLCGVLQTGDIGYLDDDGFLYITGRLNRFVKVFGHRVNLDDVERMLEDALSVPVACVGSDDHLFVLLESSDDQLRHEARQRIASLYHIHHSALEVQLLPSIPVTAAGKKDYPAMRRELKL</sequence>
<evidence type="ECO:0000313" key="3">
    <source>
        <dbReference type="Proteomes" id="UP000614714"/>
    </source>
</evidence>
<dbReference type="Pfam" id="PF00501">
    <property type="entry name" value="AMP-binding"/>
    <property type="match status" value="1"/>
</dbReference>